<keyword evidence="4" id="KW-0256">Endoplasmic reticulum</keyword>
<evidence type="ECO:0000313" key="8">
    <source>
        <dbReference type="EMBL" id="KAF2552792.1"/>
    </source>
</evidence>
<dbReference type="PANTHER" id="PTHR12447:SF25">
    <property type="entry name" value="ANKYRIN REPEAT DOMAIN-CONTAINING PROTEIN 13C"/>
    <property type="match status" value="1"/>
</dbReference>
<evidence type="ECO:0000313" key="9">
    <source>
        <dbReference type="Proteomes" id="UP000712281"/>
    </source>
</evidence>
<evidence type="ECO:0000256" key="5">
    <source>
        <dbReference type="ARBA" id="ARBA00023043"/>
    </source>
</evidence>
<keyword evidence="3" id="KW-0677">Repeat</keyword>
<reference evidence="8" key="1">
    <citation type="submission" date="2019-12" db="EMBL/GenBank/DDBJ databases">
        <title>Genome sequencing and annotation of Brassica cretica.</title>
        <authorList>
            <person name="Studholme D.J."/>
            <person name="Sarris P.F."/>
        </authorList>
    </citation>
    <scope>NUCLEOTIDE SEQUENCE</scope>
    <source>
        <strain evidence="8">PFS-001/15</strain>
        <tissue evidence="8">Leaf</tissue>
    </source>
</reference>
<protein>
    <recommendedName>
        <fullName evidence="7">Ankyrin repeat domain-containing protein</fullName>
    </recommendedName>
</protein>
<dbReference type="EMBL" id="QGKW02001988">
    <property type="protein sequence ID" value="KAF2552792.1"/>
    <property type="molecule type" value="Genomic_DNA"/>
</dbReference>
<name>A0A8S9H983_BRACR</name>
<proteinExistence type="predicted"/>
<keyword evidence="6" id="KW-0472">Membrane</keyword>
<comment type="caution">
    <text evidence="8">The sequence shown here is derived from an EMBL/GenBank/DDBJ whole genome shotgun (WGS) entry which is preliminary data.</text>
</comment>
<dbReference type="InterPro" id="IPR055285">
    <property type="entry name" value="ANKRD13_C"/>
</dbReference>
<evidence type="ECO:0000259" key="7">
    <source>
        <dbReference type="Pfam" id="PF11904"/>
    </source>
</evidence>
<feature type="domain" description="Ankyrin repeat" evidence="7">
    <location>
        <begin position="62"/>
        <end position="118"/>
    </location>
</feature>
<evidence type="ECO:0000256" key="1">
    <source>
        <dbReference type="ARBA" id="ARBA00004240"/>
    </source>
</evidence>
<comment type="subcellular location">
    <subcellularLocation>
        <location evidence="2">Endomembrane system</location>
    </subcellularLocation>
    <subcellularLocation>
        <location evidence="1">Endoplasmic reticulum</location>
    </subcellularLocation>
</comment>
<dbReference type="Pfam" id="PF11904">
    <property type="entry name" value="ANKRD13_C"/>
    <property type="match status" value="1"/>
</dbReference>
<sequence>MNVGIQSYEMRIMFAGGDDTVGWVLGCLGEFNKEETSPITHVGIITLCQRVLVVLNFSRPSLKGLRPVLWLTPDFPLKTEEVLPLLDILTNKVKAVRRLRELLTTKLPTETFSVKYAILFVTFLVKTRLLYKKQPFCSVQLISEVGSWLI</sequence>
<organism evidence="8 9">
    <name type="scientific">Brassica cretica</name>
    <name type="common">Mustard</name>
    <dbReference type="NCBI Taxonomy" id="69181"/>
    <lineage>
        <taxon>Eukaryota</taxon>
        <taxon>Viridiplantae</taxon>
        <taxon>Streptophyta</taxon>
        <taxon>Embryophyta</taxon>
        <taxon>Tracheophyta</taxon>
        <taxon>Spermatophyta</taxon>
        <taxon>Magnoliopsida</taxon>
        <taxon>eudicotyledons</taxon>
        <taxon>Gunneridae</taxon>
        <taxon>Pentapetalae</taxon>
        <taxon>rosids</taxon>
        <taxon>malvids</taxon>
        <taxon>Brassicales</taxon>
        <taxon>Brassicaceae</taxon>
        <taxon>Brassiceae</taxon>
        <taxon>Brassica</taxon>
    </lineage>
</organism>
<accession>A0A8S9H983</accession>
<evidence type="ECO:0000256" key="6">
    <source>
        <dbReference type="ARBA" id="ARBA00023136"/>
    </source>
</evidence>
<keyword evidence="5" id="KW-0040">ANK repeat</keyword>
<dbReference type="GO" id="GO:0005783">
    <property type="term" value="C:endoplasmic reticulum"/>
    <property type="evidence" value="ECO:0007669"/>
    <property type="project" value="UniProtKB-SubCell"/>
</dbReference>
<dbReference type="Proteomes" id="UP000712281">
    <property type="component" value="Unassembled WGS sequence"/>
</dbReference>
<dbReference type="PANTHER" id="PTHR12447">
    <property type="entry name" value="ANKYRIN REPEAT DOMAIN-CONTAINING PROTEIN 13"/>
    <property type="match status" value="1"/>
</dbReference>
<evidence type="ECO:0000256" key="4">
    <source>
        <dbReference type="ARBA" id="ARBA00022824"/>
    </source>
</evidence>
<dbReference type="InterPro" id="IPR021832">
    <property type="entry name" value="ANKRD13"/>
</dbReference>
<evidence type="ECO:0000256" key="3">
    <source>
        <dbReference type="ARBA" id="ARBA00022737"/>
    </source>
</evidence>
<gene>
    <name evidence="8" type="ORF">F2Q68_00036585</name>
</gene>
<dbReference type="AlphaFoldDB" id="A0A8S9H983"/>
<evidence type="ECO:0000256" key="2">
    <source>
        <dbReference type="ARBA" id="ARBA00004308"/>
    </source>
</evidence>